<dbReference type="GO" id="GO:0004386">
    <property type="term" value="F:helicase activity"/>
    <property type="evidence" value="ECO:0007669"/>
    <property type="project" value="UniProtKB-KW"/>
</dbReference>
<keyword evidence="2" id="KW-0378">Hydrolase</keyword>
<evidence type="ECO:0000259" key="1">
    <source>
        <dbReference type="PROSITE" id="PS51192"/>
    </source>
</evidence>
<keyword evidence="3" id="KW-1185">Reference proteome</keyword>
<dbReference type="SUPFAM" id="SSF52540">
    <property type="entry name" value="P-loop containing nucleoside triphosphate hydrolases"/>
    <property type="match status" value="1"/>
</dbReference>
<dbReference type="EMBL" id="CP137852">
    <property type="protein sequence ID" value="WPB83606.1"/>
    <property type="molecule type" value="Genomic_DNA"/>
</dbReference>
<dbReference type="InterPro" id="IPR050742">
    <property type="entry name" value="Helicase_Restrict-Modif_Enz"/>
</dbReference>
<dbReference type="Gene3D" id="3.40.50.300">
    <property type="entry name" value="P-loop containing nucleotide triphosphate hydrolases"/>
    <property type="match status" value="1"/>
</dbReference>
<proteinExistence type="predicted"/>
<gene>
    <name evidence="2" type="ORF">R9Z33_16015</name>
</gene>
<keyword evidence="2" id="KW-0347">Helicase</keyword>
<keyword evidence="2" id="KW-0067">ATP-binding</keyword>
<reference evidence="2 3" key="1">
    <citation type="submission" date="2023-11" db="EMBL/GenBank/DDBJ databases">
        <title>Arctic aerobic anoxygenic photoheterotroph Sediminicoccus rosea KRV36 adapts its photosynthesis to long days of polar summer.</title>
        <authorList>
            <person name="Tomasch J."/>
            <person name="Kopejtka K."/>
            <person name="Bily T."/>
            <person name="Gardiner A.T."/>
            <person name="Gardian Z."/>
            <person name="Shivaramu S."/>
            <person name="Koblizek M."/>
            <person name="Engelhardt F."/>
            <person name="Kaftan D."/>
        </authorList>
    </citation>
    <scope>NUCLEOTIDE SEQUENCE [LARGE SCALE GENOMIC DNA]</scope>
    <source>
        <strain evidence="2 3">R-30</strain>
    </source>
</reference>
<dbReference type="Proteomes" id="UP001305521">
    <property type="component" value="Chromosome"/>
</dbReference>
<protein>
    <submittedName>
        <fullName evidence="2">DEAD/DEAH box helicase family protein</fullName>
    </submittedName>
</protein>
<feature type="domain" description="Helicase ATP-binding" evidence="1">
    <location>
        <begin position="53"/>
        <end position="265"/>
    </location>
</feature>
<dbReference type="RefSeq" id="WP_318647580.1">
    <property type="nucleotide sequence ID" value="NZ_CP137852.1"/>
</dbReference>
<dbReference type="PROSITE" id="PS51192">
    <property type="entry name" value="HELICASE_ATP_BIND_1"/>
    <property type="match status" value="1"/>
</dbReference>
<keyword evidence="2" id="KW-0547">Nucleotide-binding</keyword>
<organism evidence="2 3">
    <name type="scientific">Sediminicoccus rosea</name>
    <dbReference type="NCBI Taxonomy" id="1225128"/>
    <lineage>
        <taxon>Bacteria</taxon>
        <taxon>Pseudomonadati</taxon>
        <taxon>Pseudomonadota</taxon>
        <taxon>Alphaproteobacteria</taxon>
        <taxon>Acetobacterales</taxon>
        <taxon>Roseomonadaceae</taxon>
        <taxon>Sediminicoccus</taxon>
    </lineage>
</organism>
<sequence length="876" mass="98554">MKLKQYQTGTLSILRRFFEEARVAGPKQAYEALTKEPDQAKRLGRYGGTYTALEALPNAPYVCLRLPTGGGKTILGAHAISIARDAWVEKEYPMVLWLVPSNTIRLQTAEALKNPRHPYRQAMDEAFSGRVRVFDIGDFANIRPHDIRDHCCIVVGTIQTLRVQNTEGRKVYAHNEDMEPHFTGLPKTLPGLETLENGGVKFSFANLMHIHRPLMIVDEAHNAVTGLTRDMQARVNPSAIIEFTATPRLNSNILHSVTAQELKLEEMIKLPIMLKEHDTWQNAVNGAIAARASLAAAAETDADYIRPIILFQAQPKNQEVTVAALKKHLMEVEQIPEAKIAVATGDQRELDGLDLFDRNCPIEYVITVEALKEGWDCSFAYVFCSVSRIQSAVDVEQLLGRVLRMPYAKRRRADALNRAYAFLSEPSFGEAAKTLADKLVAMGFEEDEAKDNIAPVQPDLGDPTTLFGPQERPRPTLRHKLSAAPEVIAALTQHEGVTIHEKEGGQVEIAVSGPLDPAREKAIAETLPETARQGFADAVAAFRADAQALLSPAEMQEPFAVPRLVSEIQGKLEFADTDVFMEFRDWSLLDHSPRMAEGEFAIRETARSFEIDLDGNRITYQFADEQEQLALDIDVAGWTPEALVLWLDRQARQPDIHQGELLRWLRDLVAHLITTRGMHIAALMRCKFILARKVREKLAAIRQQERNGVYQRYLFAPEAKVGVSFDDAFTFKEGMYWDQRRYRGRWRPRKHFLGADNLPAFDGTEDGEEFQCAQAIDSLPTVKFWIRNVARHPNSFWLPTASDKFYPDFVAMLDDGRTLVVEYKGAHLADGADTNEKRLIGELWERQSQGRALFIVVEKSAAARDVRTQLSDKIKT</sequence>
<dbReference type="InterPro" id="IPR014001">
    <property type="entry name" value="Helicase_ATP-bd"/>
</dbReference>
<evidence type="ECO:0000313" key="2">
    <source>
        <dbReference type="EMBL" id="WPB83606.1"/>
    </source>
</evidence>
<accession>A0ABZ0PDL7</accession>
<dbReference type="PANTHER" id="PTHR47396">
    <property type="entry name" value="TYPE I RESTRICTION ENZYME ECOKI R PROTEIN"/>
    <property type="match status" value="1"/>
</dbReference>
<evidence type="ECO:0000313" key="3">
    <source>
        <dbReference type="Proteomes" id="UP001305521"/>
    </source>
</evidence>
<dbReference type="InterPro" id="IPR006935">
    <property type="entry name" value="Helicase/UvrB_N"/>
</dbReference>
<dbReference type="InterPro" id="IPR027417">
    <property type="entry name" value="P-loop_NTPase"/>
</dbReference>
<dbReference type="PANTHER" id="PTHR47396:SF1">
    <property type="entry name" value="ATP-DEPENDENT HELICASE IRC3-RELATED"/>
    <property type="match status" value="1"/>
</dbReference>
<name>A0ABZ0PDL7_9PROT</name>
<dbReference type="Pfam" id="PF04851">
    <property type="entry name" value="ResIII"/>
    <property type="match status" value="1"/>
</dbReference>